<dbReference type="OrthoDB" id="10325283at2759"/>
<gene>
    <name evidence="1" type="ORF">FSUBG_11389</name>
</gene>
<dbReference type="Gene3D" id="1.25.40.10">
    <property type="entry name" value="Tetratricopeptide repeat domain"/>
    <property type="match status" value="1"/>
</dbReference>
<keyword evidence="1" id="KW-0648">Protein biosynthesis</keyword>
<keyword evidence="2" id="KW-1185">Reference proteome</keyword>
<evidence type="ECO:0000313" key="2">
    <source>
        <dbReference type="Proteomes" id="UP000547976"/>
    </source>
</evidence>
<proteinExistence type="predicted"/>
<reference evidence="1 2" key="1">
    <citation type="submission" date="2020-05" db="EMBL/GenBank/DDBJ databases">
        <title>Identification and distribution of gene clusters putatively required for synthesis of sphingolipid metabolism inhibitors in phylogenetically diverse species of the filamentous fungus Fusarium.</title>
        <authorList>
            <person name="Kim H.-S."/>
            <person name="Busman M."/>
            <person name="Brown D.W."/>
            <person name="Divon H."/>
            <person name="Uhlig S."/>
            <person name="Proctor R.H."/>
        </authorList>
    </citation>
    <scope>NUCLEOTIDE SEQUENCE [LARGE SCALE GENOMIC DNA]</scope>
    <source>
        <strain evidence="1 2">NRRL 66333</strain>
    </source>
</reference>
<dbReference type="GO" id="GO:0003743">
    <property type="term" value="F:translation initiation factor activity"/>
    <property type="evidence" value="ECO:0007669"/>
    <property type="project" value="UniProtKB-KW"/>
</dbReference>
<sequence>MDNETQKAKARQTAKLLRMYSKTMKSYSASGNLHIEHLLSIYEELYPCNTHLADIINVPARPSELVIRRVSRDYSIASFTEGWLLRLRGWTDEFYFFAKAAYQSYEDYGHADYKLIYSLRQSTVGLSADTLDWILCQALKSYPPKHPRVLEMIGNYAYSISQDSENSDTALSWYWWLLLARIQILGPQHRSTAGAYLGIGMSSINCEESLAAQLRACNIRIATLGYDDILTRNALKEFASRFHNCRYTTAARRNVLSPISKLIKARGIDTANEIFGVRFVLFYQMLAAMDQDVGLLEHMPTTWALFLTMLEAFFDLFPFLDRKLQQQSKRGFLFSNPFF</sequence>
<dbReference type="EMBL" id="JAAOAV010000215">
    <property type="protein sequence ID" value="KAF5588730.1"/>
    <property type="molecule type" value="Genomic_DNA"/>
</dbReference>
<keyword evidence="1" id="KW-0396">Initiation factor</keyword>
<dbReference type="RefSeq" id="XP_036533129.1">
    <property type="nucleotide sequence ID" value="XM_036676065.1"/>
</dbReference>
<dbReference type="AlphaFoldDB" id="A0A8H5P644"/>
<comment type="caution">
    <text evidence="1">The sequence shown here is derived from an EMBL/GenBank/DDBJ whole genome shotgun (WGS) entry which is preliminary data.</text>
</comment>
<dbReference type="Proteomes" id="UP000547976">
    <property type="component" value="Unassembled WGS sequence"/>
</dbReference>
<dbReference type="InterPro" id="IPR011990">
    <property type="entry name" value="TPR-like_helical_dom_sf"/>
</dbReference>
<name>A0A8H5P644_GIBSU</name>
<accession>A0A8H5P644</accession>
<dbReference type="GeneID" id="59310783"/>
<protein>
    <submittedName>
        <fullName evidence="1">Eukaryotic translation initiation factor 3</fullName>
    </submittedName>
</protein>
<evidence type="ECO:0000313" key="1">
    <source>
        <dbReference type="EMBL" id="KAF5588730.1"/>
    </source>
</evidence>
<organism evidence="1 2">
    <name type="scientific">Gibberella subglutinans</name>
    <name type="common">Fusarium subglutinans</name>
    <dbReference type="NCBI Taxonomy" id="42677"/>
    <lineage>
        <taxon>Eukaryota</taxon>
        <taxon>Fungi</taxon>
        <taxon>Dikarya</taxon>
        <taxon>Ascomycota</taxon>
        <taxon>Pezizomycotina</taxon>
        <taxon>Sordariomycetes</taxon>
        <taxon>Hypocreomycetidae</taxon>
        <taxon>Hypocreales</taxon>
        <taxon>Nectriaceae</taxon>
        <taxon>Fusarium</taxon>
        <taxon>Fusarium fujikuroi species complex</taxon>
    </lineage>
</organism>